<reference evidence="10" key="1">
    <citation type="submission" date="2021-02" db="EMBL/GenBank/DDBJ databases">
        <title>Genome sequence Cadophora malorum strain M34.</title>
        <authorList>
            <person name="Stefanovic E."/>
            <person name="Vu D."/>
            <person name="Scully C."/>
            <person name="Dijksterhuis J."/>
            <person name="Roader J."/>
            <person name="Houbraken J."/>
        </authorList>
    </citation>
    <scope>NUCLEOTIDE SEQUENCE</scope>
    <source>
        <strain evidence="10">M34</strain>
    </source>
</reference>
<dbReference type="PROSITE" id="PS00028">
    <property type="entry name" value="ZINC_FINGER_C2H2_1"/>
    <property type="match status" value="1"/>
</dbReference>
<dbReference type="Gene3D" id="3.30.160.60">
    <property type="entry name" value="Classic Zinc Finger"/>
    <property type="match status" value="1"/>
</dbReference>
<feature type="compositionally biased region" description="Basic and acidic residues" evidence="7">
    <location>
        <begin position="470"/>
        <end position="491"/>
    </location>
</feature>
<feature type="compositionally biased region" description="Basic and acidic residues" evidence="7">
    <location>
        <begin position="190"/>
        <end position="211"/>
    </location>
</feature>
<keyword evidence="3 6" id="KW-0863">Zinc-finger</keyword>
<feature type="domain" description="C2H2-type" evidence="8">
    <location>
        <begin position="97"/>
        <end position="120"/>
    </location>
</feature>
<feature type="compositionally biased region" description="Low complexity" evidence="7">
    <location>
        <begin position="299"/>
        <end position="310"/>
    </location>
</feature>
<dbReference type="PROSITE" id="PS50157">
    <property type="entry name" value="ZINC_FINGER_C2H2_2"/>
    <property type="match status" value="1"/>
</dbReference>
<proteinExistence type="predicted"/>
<feature type="compositionally biased region" description="Low complexity" evidence="7">
    <location>
        <begin position="267"/>
        <end position="287"/>
    </location>
</feature>
<evidence type="ECO:0000256" key="7">
    <source>
        <dbReference type="SAM" id="MobiDB-lite"/>
    </source>
</evidence>
<dbReference type="InterPro" id="IPR003656">
    <property type="entry name" value="Znf_BED"/>
</dbReference>
<evidence type="ECO:0000259" key="9">
    <source>
        <dbReference type="PROSITE" id="PS50808"/>
    </source>
</evidence>
<dbReference type="PANTHER" id="PTHR23215:SF0">
    <property type="entry name" value="BUB3-INTERACTING AND GLEBS MOTIF-CONTAINING PROTEIN ZNF207"/>
    <property type="match status" value="1"/>
</dbReference>
<dbReference type="GO" id="GO:0005634">
    <property type="term" value="C:nucleus"/>
    <property type="evidence" value="ECO:0007669"/>
    <property type="project" value="UniProtKB-SubCell"/>
</dbReference>
<feature type="region of interest" description="Disordered" evidence="7">
    <location>
        <begin position="441"/>
        <end position="504"/>
    </location>
</feature>
<evidence type="ECO:0000256" key="5">
    <source>
        <dbReference type="ARBA" id="ARBA00023242"/>
    </source>
</evidence>
<dbReference type="GO" id="GO:0008270">
    <property type="term" value="F:zinc ion binding"/>
    <property type="evidence" value="ECO:0007669"/>
    <property type="project" value="UniProtKB-KW"/>
</dbReference>
<keyword evidence="5" id="KW-0539">Nucleus</keyword>
<accession>A0A8H7T9Y7</accession>
<feature type="region of interest" description="Disordered" evidence="7">
    <location>
        <begin position="170"/>
        <end position="414"/>
    </location>
</feature>
<dbReference type="SMART" id="SM00355">
    <property type="entry name" value="ZnF_C2H2"/>
    <property type="match status" value="2"/>
</dbReference>
<dbReference type="Proteomes" id="UP000664132">
    <property type="component" value="Unassembled WGS sequence"/>
</dbReference>
<feature type="compositionally biased region" description="Pro residues" evidence="7">
    <location>
        <begin position="288"/>
        <end position="298"/>
    </location>
</feature>
<evidence type="ECO:0000259" key="8">
    <source>
        <dbReference type="PROSITE" id="PS50157"/>
    </source>
</evidence>
<sequence length="539" mass="57813">MEFRLCFADSDKDRLSRLSIQQSISPPISFSKTSINNTNNPITKHVAIQSQILRMVGKKKRGHPDVEEVLSRPWCYYCERDFDDLKILISHQKAKHFKCERCGRRLNTAGGLSVHMNQVHKETLTSVDNSLPNRQGLEVEIFGMEGIPDDVAQAHNQRIIAGFYQAQAERQAATGNPGPGAQNGGQTKKPKFESPAELKKRLAEHKARKAEQAANGSSGGNTPMMDAAQNSPLGQSPGSFNASPFPPPQASYGGTQGAGYGSFSQEPYTQPTAAYQQPPYQPTFSGPPGQPPYQPAYSPPQQFAPTQSFPPYQPPPYGAGSPPGSFGGYQGPPSHTPPQLGGLPSRPPSLPPAPGLPQRPSFTAPALPAHQMQQMHQGPPPSGNWGANGWKGPEQNTAMSSAYPHPQGFPGTYATNASSVDDLVSGAAREADDIDELIRMAEAGIKPPKKGETPAPAQASDTTPTPAPEVKPDVAEKPEQSEKKSKKEKPIKMVYSDNDLSPEERMAKMPRYAFVPDGKTESSLVEAATVPGVAGTVDA</sequence>
<dbReference type="GO" id="GO:0003677">
    <property type="term" value="F:DNA binding"/>
    <property type="evidence" value="ECO:0007669"/>
    <property type="project" value="InterPro"/>
</dbReference>
<evidence type="ECO:0000256" key="1">
    <source>
        <dbReference type="ARBA" id="ARBA00004123"/>
    </source>
</evidence>
<feature type="domain" description="BED-type" evidence="9">
    <location>
        <begin position="68"/>
        <end position="127"/>
    </location>
</feature>
<evidence type="ECO:0000256" key="6">
    <source>
        <dbReference type="PROSITE-ProRule" id="PRU00042"/>
    </source>
</evidence>
<name>A0A8H7T9Y7_9HELO</name>
<dbReference type="SUPFAM" id="SSF57667">
    <property type="entry name" value="beta-beta-alpha zinc fingers"/>
    <property type="match status" value="1"/>
</dbReference>
<evidence type="ECO:0000313" key="10">
    <source>
        <dbReference type="EMBL" id="KAG4417660.1"/>
    </source>
</evidence>
<dbReference type="OrthoDB" id="1306014at2759"/>
<evidence type="ECO:0000256" key="3">
    <source>
        <dbReference type="ARBA" id="ARBA00022771"/>
    </source>
</evidence>
<keyword evidence="2" id="KW-0479">Metal-binding</keyword>
<evidence type="ECO:0000313" key="11">
    <source>
        <dbReference type="Proteomes" id="UP000664132"/>
    </source>
</evidence>
<dbReference type="AlphaFoldDB" id="A0A8H7T9Y7"/>
<keyword evidence="11" id="KW-1185">Reference proteome</keyword>
<dbReference type="InterPro" id="IPR036236">
    <property type="entry name" value="Znf_C2H2_sf"/>
</dbReference>
<organism evidence="10 11">
    <name type="scientific">Cadophora malorum</name>
    <dbReference type="NCBI Taxonomy" id="108018"/>
    <lineage>
        <taxon>Eukaryota</taxon>
        <taxon>Fungi</taxon>
        <taxon>Dikarya</taxon>
        <taxon>Ascomycota</taxon>
        <taxon>Pezizomycotina</taxon>
        <taxon>Leotiomycetes</taxon>
        <taxon>Helotiales</taxon>
        <taxon>Ploettnerulaceae</taxon>
        <taxon>Cadophora</taxon>
    </lineage>
</organism>
<feature type="compositionally biased region" description="Pro residues" evidence="7">
    <location>
        <begin position="345"/>
        <end position="357"/>
    </location>
</feature>
<evidence type="ECO:0000256" key="2">
    <source>
        <dbReference type="ARBA" id="ARBA00022723"/>
    </source>
</evidence>
<dbReference type="FunFam" id="3.30.160.60:FF:000354">
    <property type="entry name" value="C2H2 finger domain-containing protein"/>
    <property type="match status" value="1"/>
</dbReference>
<dbReference type="EMBL" id="JAFJYH010000149">
    <property type="protein sequence ID" value="KAG4417660.1"/>
    <property type="molecule type" value="Genomic_DNA"/>
</dbReference>
<dbReference type="InterPro" id="IPR013087">
    <property type="entry name" value="Znf_C2H2_type"/>
</dbReference>
<evidence type="ECO:0008006" key="12">
    <source>
        <dbReference type="Google" id="ProtNLM"/>
    </source>
</evidence>
<feature type="compositionally biased region" description="Polar residues" evidence="7">
    <location>
        <begin position="228"/>
        <end position="242"/>
    </location>
</feature>
<protein>
    <recommendedName>
        <fullName evidence="12">C2H2-type domain-containing protein</fullName>
    </recommendedName>
</protein>
<dbReference type="CDD" id="cd20908">
    <property type="entry name" value="SUF4-like"/>
    <property type="match status" value="1"/>
</dbReference>
<dbReference type="PANTHER" id="PTHR23215">
    <property type="entry name" value="ZINC FINGER PROTEIN 207"/>
    <property type="match status" value="1"/>
</dbReference>
<comment type="caution">
    <text evidence="10">The sequence shown here is derived from an EMBL/GenBank/DDBJ whole genome shotgun (WGS) entry which is preliminary data.</text>
</comment>
<evidence type="ECO:0000256" key="4">
    <source>
        <dbReference type="ARBA" id="ARBA00022833"/>
    </source>
</evidence>
<keyword evidence="4" id="KW-0862">Zinc</keyword>
<dbReference type="PROSITE" id="PS50808">
    <property type="entry name" value="ZF_BED"/>
    <property type="match status" value="1"/>
</dbReference>
<gene>
    <name evidence="10" type="ORF">IFR04_009230</name>
</gene>
<comment type="subcellular location">
    <subcellularLocation>
        <location evidence="1">Nucleus</location>
    </subcellularLocation>
</comment>